<sequence length="135" mass="15503">MAAIVVVSGFAIKQKMDQRKQRKRDKKAYDEVRFKDLQKQARKRNSAPGLQVAEANSPEEERVARFLDDTFPWEQQAQKNGNQRSRSRSFRSIDEEASTHQPAGSERFRRDLGEPGTDGIKARGVSRERLIDIDT</sequence>
<feature type="compositionally biased region" description="Basic and acidic residues" evidence="1">
    <location>
        <begin position="125"/>
        <end position="135"/>
    </location>
</feature>
<dbReference type="AlphaFoldDB" id="A0A9P4PZP7"/>
<keyword evidence="3" id="KW-1185">Reference proteome</keyword>
<feature type="region of interest" description="Disordered" evidence="1">
    <location>
        <begin position="14"/>
        <end position="135"/>
    </location>
</feature>
<protein>
    <submittedName>
        <fullName evidence="2">Uncharacterized protein</fullName>
    </submittedName>
</protein>
<evidence type="ECO:0000313" key="3">
    <source>
        <dbReference type="Proteomes" id="UP000799441"/>
    </source>
</evidence>
<evidence type="ECO:0000313" key="2">
    <source>
        <dbReference type="EMBL" id="KAF2717887.1"/>
    </source>
</evidence>
<feature type="compositionally biased region" description="Basic and acidic residues" evidence="1">
    <location>
        <begin position="59"/>
        <end position="68"/>
    </location>
</feature>
<proteinExistence type="predicted"/>
<dbReference type="Proteomes" id="UP000799441">
    <property type="component" value="Unassembled WGS sequence"/>
</dbReference>
<reference evidence="2" key="1">
    <citation type="journal article" date="2020" name="Stud. Mycol.">
        <title>101 Dothideomycetes genomes: a test case for predicting lifestyles and emergence of pathogens.</title>
        <authorList>
            <person name="Haridas S."/>
            <person name="Albert R."/>
            <person name="Binder M."/>
            <person name="Bloem J."/>
            <person name="Labutti K."/>
            <person name="Salamov A."/>
            <person name="Andreopoulos B."/>
            <person name="Baker S."/>
            <person name="Barry K."/>
            <person name="Bills G."/>
            <person name="Bluhm B."/>
            <person name="Cannon C."/>
            <person name="Castanera R."/>
            <person name="Culley D."/>
            <person name="Daum C."/>
            <person name="Ezra D."/>
            <person name="Gonzalez J."/>
            <person name="Henrissat B."/>
            <person name="Kuo A."/>
            <person name="Liang C."/>
            <person name="Lipzen A."/>
            <person name="Lutzoni F."/>
            <person name="Magnuson J."/>
            <person name="Mondo S."/>
            <person name="Nolan M."/>
            <person name="Ohm R."/>
            <person name="Pangilinan J."/>
            <person name="Park H.-J."/>
            <person name="Ramirez L."/>
            <person name="Alfaro M."/>
            <person name="Sun H."/>
            <person name="Tritt A."/>
            <person name="Yoshinaga Y."/>
            <person name="Zwiers L.-H."/>
            <person name="Turgeon B."/>
            <person name="Goodwin S."/>
            <person name="Spatafora J."/>
            <person name="Crous P."/>
            <person name="Grigoriev I."/>
        </authorList>
    </citation>
    <scope>NUCLEOTIDE SEQUENCE</scope>
    <source>
        <strain evidence="2">CBS 116435</strain>
    </source>
</reference>
<evidence type="ECO:0000256" key="1">
    <source>
        <dbReference type="SAM" id="MobiDB-lite"/>
    </source>
</evidence>
<gene>
    <name evidence="2" type="ORF">K431DRAFT_147424</name>
</gene>
<accession>A0A9P4PZP7</accession>
<name>A0A9P4PZP7_9PEZI</name>
<feature type="compositionally biased region" description="Polar residues" evidence="1">
    <location>
        <begin position="73"/>
        <end position="84"/>
    </location>
</feature>
<comment type="caution">
    <text evidence="2">The sequence shown here is derived from an EMBL/GenBank/DDBJ whole genome shotgun (WGS) entry which is preliminary data.</text>
</comment>
<dbReference type="EMBL" id="MU003834">
    <property type="protein sequence ID" value="KAF2717887.1"/>
    <property type="molecule type" value="Genomic_DNA"/>
</dbReference>
<organism evidence="2 3">
    <name type="scientific">Polychaeton citri CBS 116435</name>
    <dbReference type="NCBI Taxonomy" id="1314669"/>
    <lineage>
        <taxon>Eukaryota</taxon>
        <taxon>Fungi</taxon>
        <taxon>Dikarya</taxon>
        <taxon>Ascomycota</taxon>
        <taxon>Pezizomycotina</taxon>
        <taxon>Dothideomycetes</taxon>
        <taxon>Dothideomycetidae</taxon>
        <taxon>Capnodiales</taxon>
        <taxon>Capnodiaceae</taxon>
        <taxon>Polychaeton</taxon>
    </lineage>
</organism>
<feature type="compositionally biased region" description="Basic and acidic residues" evidence="1">
    <location>
        <begin position="27"/>
        <end position="39"/>
    </location>
</feature>